<feature type="domain" description="VOC" evidence="1">
    <location>
        <begin position="4"/>
        <end position="143"/>
    </location>
</feature>
<dbReference type="EMBL" id="CP062983">
    <property type="protein sequence ID" value="QPC84054.1"/>
    <property type="molecule type" value="Genomic_DNA"/>
</dbReference>
<dbReference type="PANTHER" id="PTHR40265:SF1">
    <property type="entry name" value="GLYOXALASE-LIKE DOMAIN-CONTAINING PROTEIN"/>
    <property type="match status" value="1"/>
</dbReference>
<dbReference type="RefSeq" id="WP_195172118.1">
    <property type="nucleotide sequence ID" value="NZ_CP062983.1"/>
</dbReference>
<dbReference type="PANTHER" id="PTHR40265">
    <property type="entry name" value="BLL2707 PROTEIN"/>
    <property type="match status" value="1"/>
</dbReference>
<dbReference type="InterPro" id="IPR037523">
    <property type="entry name" value="VOC_core"/>
</dbReference>
<gene>
    <name evidence="2" type="ORF">G4Y79_06655</name>
</gene>
<evidence type="ECO:0000313" key="2">
    <source>
        <dbReference type="EMBL" id="QPC84054.1"/>
    </source>
</evidence>
<dbReference type="PROSITE" id="PS51819">
    <property type="entry name" value="VOC"/>
    <property type="match status" value="1"/>
</dbReference>
<dbReference type="KEGG" id="pmet:G4Y79_06655"/>
<sequence length="264" mass="29596">MAFRLDHIVIGVHDLEPAMTSYRALDFKVLEGGQHSTGTTHNALIVFEDGTYLELLAPTGKNVSSEVKKSDFLSFVHKQEGLSGFALTANNLETVAESLNSQGIKTSPVEEGVRTRPDGARLQWRLLRLEDQPSVFFIEDVTDRDLRLSNDQTAYNHENFVRGIEGLEVLVYGLQDNLEFFNALFGTMPQVQGNRAVYQLENAHITLITAENDAQRGLLGERDFVPYNVTLKTQDDNRQRDFPLNQTHGVRFNQSLQADLEAGS</sequence>
<dbReference type="Proteomes" id="UP000594468">
    <property type="component" value="Chromosome"/>
</dbReference>
<organism evidence="2 3">
    <name type="scientific">Phototrophicus methaneseepsis</name>
    <dbReference type="NCBI Taxonomy" id="2710758"/>
    <lineage>
        <taxon>Bacteria</taxon>
        <taxon>Bacillati</taxon>
        <taxon>Chloroflexota</taxon>
        <taxon>Candidatus Thermofontia</taxon>
        <taxon>Phototrophicales</taxon>
        <taxon>Phototrophicaceae</taxon>
        <taxon>Phototrophicus</taxon>
    </lineage>
</organism>
<keyword evidence="3" id="KW-1185">Reference proteome</keyword>
<evidence type="ECO:0000259" key="1">
    <source>
        <dbReference type="PROSITE" id="PS51819"/>
    </source>
</evidence>
<accession>A0A7S8EBU7</accession>
<dbReference type="InterPro" id="IPR029068">
    <property type="entry name" value="Glyas_Bleomycin-R_OHBP_Dase"/>
</dbReference>
<dbReference type="Gene3D" id="3.10.180.10">
    <property type="entry name" value="2,3-Dihydroxybiphenyl 1,2-Dioxygenase, domain 1"/>
    <property type="match status" value="1"/>
</dbReference>
<dbReference type="AlphaFoldDB" id="A0A7S8EBU7"/>
<name>A0A7S8EBU7_9CHLR</name>
<dbReference type="Pfam" id="PF13468">
    <property type="entry name" value="Glyoxalase_3"/>
    <property type="match status" value="1"/>
</dbReference>
<dbReference type="SUPFAM" id="SSF54593">
    <property type="entry name" value="Glyoxalase/Bleomycin resistance protein/Dihydroxybiphenyl dioxygenase"/>
    <property type="match status" value="1"/>
</dbReference>
<evidence type="ECO:0000313" key="3">
    <source>
        <dbReference type="Proteomes" id="UP000594468"/>
    </source>
</evidence>
<dbReference type="InterPro" id="IPR025870">
    <property type="entry name" value="Glyoxalase-like_dom"/>
</dbReference>
<proteinExistence type="predicted"/>
<reference evidence="2 3" key="1">
    <citation type="submission" date="2020-02" db="EMBL/GenBank/DDBJ databases">
        <authorList>
            <person name="Zheng R.K."/>
            <person name="Sun C.M."/>
        </authorList>
    </citation>
    <scope>NUCLEOTIDE SEQUENCE [LARGE SCALE GENOMIC DNA]</scope>
    <source>
        <strain evidence="3">rifampicinis</strain>
    </source>
</reference>
<protein>
    <submittedName>
        <fullName evidence="2">VOC family protein</fullName>
    </submittedName>
</protein>